<name>A0ABQ1SGM3_9FLAO</name>
<dbReference type="Pfam" id="PF02348">
    <property type="entry name" value="CTP_transf_3"/>
    <property type="match status" value="1"/>
</dbReference>
<evidence type="ECO:0000313" key="2">
    <source>
        <dbReference type="Proteomes" id="UP000599179"/>
    </source>
</evidence>
<dbReference type="Gene3D" id="3.90.550.10">
    <property type="entry name" value="Spore Coat Polysaccharide Biosynthesis Protein SpsA, Chain A"/>
    <property type="match status" value="1"/>
</dbReference>
<evidence type="ECO:0000313" key="1">
    <source>
        <dbReference type="EMBL" id="GGE32465.1"/>
    </source>
</evidence>
<keyword evidence="2" id="KW-1185">Reference proteome</keyword>
<dbReference type="InterPro" id="IPR029044">
    <property type="entry name" value="Nucleotide-diphossugar_trans"/>
</dbReference>
<proteinExistence type="predicted"/>
<comment type="caution">
    <text evidence="1">The sequence shown here is derived from an EMBL/GenBank/DDBJ whole genome shotgun (WGS) entry which is preliminary data.</text>
</comment>
<dbReference type="InterPro" id="IPR003329">
    <property type="entry name" value="Cytidylyl_trans"/>
</dbReference>
<gene>
    <name evidence="1" type="ORF">GCM10010832_10930</name>
</gene>
<dbReference type="PANTHER" id="PTHR21485">
    <property type="entry name" value="HAD SUPERFAMILY MEMBERS CMAS AND KDSC"/>
    <property type="match status" value="1"/>
</dbReference>
<dbReference type="PANTHER" id="PTHR21485:SF6">
    <property type="entry name" value="N-ACYLNEURAMINATE CYTIDYLYLTRANSFERASE-RELATED"/>
    <property type="match status" value="1"/>
</dbReference>
<dbReference type="RefSeq" id="WP_188458091.1">
    <property type="nucleotide sequence ID" value="NZ_BMGM01000004.1"/>
</dbReference>
<dbReference type="InterPro" id="IPR050793">
    <property type="entry name" value="CMP-NeuNAc_synthase"/>
</dbReference>
<protein>
    <recommendedName>
        <fullName evidence="3">Acylneuraminate cytidylyltransferase</fullName>
    </recommendedName>
</protein>
<dbReference type="SUPFAM" id="SSF53448">
    <property type="entry name" value="Nucleotide-diphospho-sugar transferases"/>
    <property type="match status" value="1"/>
</dbReference>
<dbReference type="Proteomes" id="UP000599179">
    <property type="component" value="Unassembled WGS sequence"/>
</dbReference>
<organism evidence="1 2">
    <name type="scientific">Psychroflexus planctonicus</name>
    <dbReference type="NCBI Taxonomy" id="1526575"/>
    <lineage>
        <taxon>Bacteria</taxon>
        <taxon>Pseudomonadati</taxon>
        <taxon>Bacteroidota</taxon>
        <taxon>Flavobacteriia</taxon>
        <taxon>Flavobacteriales</taxon>
        <taxon>Flavobacteriaceae</taxon>
        <taxon>Psychroflexus</taxon>
    </lineage>
</organism>
<dbReference type="EMBL" id="BMGM01000004">
    <property type="protein sequence ID" value="GGE32465.1"/>
    <property type="molecule type" value="Genomic_DNA"/>
</dbReference>
<reference evidence="2" key="1">
    <citation type="journal article" date="2019" name="Int. J. Syst. Evol. Microbiol.">
        <title>The Global Catalogue of Microorganisms (GCM) 10K type strain sequencing project: providing services to taxonomists for standard genome sequencing and annotation.</title>
        <authorList>
            <consortium name="The Broad Institute Genomics Platform"/>
            <consortium name="The Broad Institute Genome Sequencing Center for Infectious Disease"/>
            <person name="Wu L."/>
            <person name="Ma J."/>
        </authorList>
    </citation>
    <scope>NUCLEOTIDE SEQUENCE [LARGE SCALE GENOMIC DNA]</scope>
    <source>
        <strain evidence="2">CGMCC 1.12931</strain>
    </source>
</reference>
<accession>A0ABQ1SGM3</accession>
<evidence type="ECO:0008006" key="3">
    <source>
        <dbReference type="Google" id="ProtNLM"/>
    </source>
</evidence>
<sequence length="233" mass="27031">MENFLKDDLTIIIPVREGSTRVKDKIYLEIEDGVSLLEWKISELLNYRKDLNILISSNSENVKAVAQNLGVGYHERDSYLCKGHIASFSEVITGIVKDIDTKHFAWCTVVVPFMSKSMFQQCFEDYFNNVIKNNSHDSLVSVNLLKEYFWLDDKPLNYKADKNHTISQELPDIFKVTNGLYMRDKISTLHEGYFLGPKPYKSLLPKVAGIDIDEYEDFEFAKAMLPIYKETYR</sequence>